<dbReference type="AlphaFoldDB" id="A0A3M0C3E5"/>
<evidence type="ECO:0000313" key="1">
    <source>
        <dbReference type="EMBL" id="RMA97492.1"/>
    </source>
</evidence>
<reference evidence="1 2" key="1">
    <citation type="submission" date="2018-10" db="EMBL/GenBank/DDBJ databases">
        <title>Genomic Encyclopedia of Archaeal and Bacterial Type Strains, Phase II (KMG-II): from individual species to whole genera.</title>
        <authorList>
            <person name="Goeker M."/>
        </authorList>
    </citation>
    <scope>NUCLEOTIDE SEQUENCE [LARGE SCALE GENOMIC DNA]</scope>
    <source>
        <strain evidence="1 2">VM1</strain>
    </source>
</reference>
<comment type="caution">
    <text evidence="1">The sequence shown here is derived from an EMBL/GenBank/DDBJ whole genome shotgun (WGS) entry which is preliminary data.</text>
</comment>
<evidence type="ECO:0008006" key="3">
    <source>
        <dbReference type="Google" id="ProtNLM"/>
    </source>
</evidence>
<evidence type="ECO:0000313" key="2">
    <source>
        <dbReference type="Proteomes" id="UP000280842"/>
    </source>
</evidence>
<keyword evidence="2" id="KW-1185">Reference proteome</keyword>
<dbReference type="Proteomes" id="UP000280842">
    <property type="component" value="Unassembled WGS sequence"/>
</dbReference>
<protein>
    <recommendedName>
        <fullName evidence="3">Flagellar hook-length control protein FliK</fullName>
    </recommendedName>
</protein>
<sequence length="621" mass="72859">MNTVKIKNLLLNKLFIKETKKSNKPVKIKFEEALDFFTKKEFLKKTSKENTNDYIKYFKNYQRNLIINKKYNKSYKENIDDNKILKITEKKNNLKTNERTFRLLNKKNKRITNQDKIENFLKSKKTINIANEKHLTNIDNKSNSKNINIISIENNQTIKNTKDLKNTENKRIIYQDKTKNTFSTNERYFNNINNSNDFISSKGNKIVKNIGKLKNTEDIKLNFTNKNNQDNKISFKISDKKIEKILQHQEPINNNILNIENHINKTSKKQKDLKIDKGLKDKQLSYNEEQENLPLINLINTGNVNSKHKTTKIKTAHTKINLEKLKTHKSVIIYNPEIKKQTDNSNISFSKFIKKQSNTNFNLSNNTLFLNNLNLNQKIKSTKKTEVNVSKTIKQLADIIKSKTIVINKKHINNKGKVYPTDNNIHQLKAKYYNKHKSYFYFSKIDKNFSWKEDNQAISTKENINNSFNEINKNIPTNLITQNIQKELKKTYKIENDNTQASISTNNDFSFDQGLDNNFEIQHINQAEKIEHIQSLKENINKLLSVKLNIENISIRASLVNQKLNIAIYTQTFGDIKTMKEEIKSIIQEYGFKEYKLEIKSKDEKISLNSKGKAREINVKV</sequence>
<organism evidence="1 2">
    <name type="scientific">Hydrogenothermus marinus</name>
    <dbReference type="NCBI Taxonomy" id="133270"/>
    <lineage>
        <taxon>Bacteria</taxon>
        <taxon>Pseudomonadati</taxon>
        <taxon>Aquificota</taxon>
        <taxon>Aquificia</taxon>
        <taxon>Aquificales</taxon>
        <taxon>Hydrogenothermaceae</taxon>
        <taxon>Hydrogenothermus</taxon>
    </lineage>
</organism>
<dbReference type="OrthoDB" id="9825207at2"/>
<name>A0A3M0C3E5_9AQUI</name>
<dbReference type="RefSeq" id="WP_121922271.1">
    <property type="nucleotide sequence ID" value="NZ_REFO01000010.1"/>
</dbReference>
<accession>A0A3M0C3E5</accession>
<gene>
    <name evidence="1" type="ORF">CLV39_0105</name>
</gene>
<proteinExistence type="predicted"/>
<dbReference type="EMBL" id="REFO01000010">
    <property type="protein sequence ID" value="RMA97492.1"/>
    <property type="molecule type" value="Genomic_DNA"/>
</dbReference>